<feature type="domain" description="3-dehydroquinate synthase N-terminal" evidence="3">
    <location>
        <begin position="1"/>
        <end position="141"/>
    </location>
</feature>
<proteinExistence type="predicted"/>
<evidence type="ECO:0000313" key="5">
    <source>
        <dbReference type="EMBL" id="OAY29862.1"/>
    </source>
</evidence>
<dbReference type="InterPro" id="IPR056179">
    <property type="entry name" value="DHQS_C"/>
</dbReference>
<dbReference type="Gramene" id="Manes.15G177000.5.v8.1">
    <property type="protein sequence ID" value="Manes.15G177000.5.v8.1.CDS"/>
    <property type="gene ID" value="Manes.15G177000.v8.1"/>
</dbReference>
<dbReference type="PANTHER" id="PTHR33563">
    <property type="match status" value="1"/>
</dbReference>
<dbReference type="GO" id="GO:0016491">
    <property type="term" value="F:oxidoreductase activity"/>
    <property type="evidence" value="ECO:0007669"/>
    <property type="project" value="InterPro"/>
</dbReference>
<dbReference type="GO" id="GO:0009073">
    <property type="term" value="P:aromatic amino acid family biosynthetic process"/>
    <property type="evidence" value="ECO:0007669"/>
    <property type="project" value="UniProtKB-KW"/>
</dbReference>
<organism evidence="5 6">
    <name type="scientific">Manihot esculenta</name>
    <name type="common">Cassava</name>
    <name type="synonym">Jatropha manihot</name>
    <dbReference type="NCBI Taxonomy" id="3983"/>
    <lineage>
        <taxon>Eukaryota</taxon>
        <taxon>Viridiplantae</taxon>
        <taxon>Streptophyta</taxon>
        <taxon>Embryophyta</taxon>
        <taxon>Tracheophyta</taxon>
        <taxon>Spermatophyta</taxon>
        <taxon>Magnoliopsida</taxon>
        <taxon>eudicotyledons</taxon>
        <taxon>Gunneridae</taxon>
        <taxon>Pentapetalae</taxon>
        <taxon>rosids</taxon>
        <taxon>fabids</taxon>
        <taxon>Malpighiales</taxon>
        <taxon>Euphorbiaceae</taxon>
        <taxon>Crotonoideae</taxon>
        <taxon>Manihoteae</taxon>
        <taxon>Manihot</taxon>
    </lineage>
</organism>
<dbReference type="PANTHER" id="PTHR33563:SF1">
    <property type="entry name" value="3-DEHYDROQUINATE SYNTHASE"/>
    <property type="match status" value="1"/>
</dbReference>
<evidence type="ECO:0008006" key="7">
    <source>
        <dbReference type="Google" id="ProtNLM"/>
    </source>
</evidence>
<reference evidence="6" key="1">
    <citation type="journal article" date="2016" name="Nat. Biotechnol.">
        <title>Sequencing wild and cultivated cassava and related species reveals extensive interspecific hybridization and genetic diversity.</title>
        <authorList>
            <person name="Bredeson J.V."/>
            <person name="Lyons J.B."/>
            <person name="Prochnik S.E."/>
            <person name="Wu G.A."/>
            <person name="Ha C.M."/>
            <person name="Edsinger-Gonzales E."/>
            <person name="Grimwood J."/>
            <person name="Schmutz J."/>
            <person name="Rabbi I.Y."/>
            <person name="Egesi C."/>
            <person name="Nauluvula P."/>
            <person name="Lebot V."/>
            <person name="Ndunguru J."/>
            <person name="Mkamilo G."/>
            <person name="Bart R.S."/>
            <person name="Setter T.L."/>
            <person name="Gleadow R.M."/>
            <person name="Kulakow P."/>
            <person name="Ferguson M.E."/>
            <person name="Rounsley S."/>
            <person name="Rokhsar D.S."/>
        </authorList>
    </citation>
    <scope>NUCLEOTIDE SEQUENCE [LARGE SCALE GENOMIC DNA]</scope>
    <source>
        <strain evidence="6">cv. AM560-2</strain>
    </source>
</reference>
<name>A0A2C9UH75_MANES</name>
<accession>A0A2C9UH75</accession>
<dbReference type="EMBL" id="CM004401">
    <property type="protein sequence ID" value="OAY29862.1"/>
    <property type="molecule type" value="Genomic_DNA"/>
</dbReference>
<keyword evidence="2" id="KW-0057">Aromatic amino acid biosynthesis</keyword>
<dbReference type="GO" id="GO:0008652">
    <property type="term" value="P:amino acid biosynthetic process"/>
    <property type="evidence" value="ECO:0007669"/>
    <property type="project" value="UniProtKB-KW"/>
</dbReference>
<dbReference type="InterPro" id="IPR002812">
    <property type="entry name" value="DHQS"/>
</dbReference>
<dbReference type="GO" id="GO:0003856">
    <property type="term" value="F:3-dehydroquinate synthase activity"/>
    <property type="evidence" value="ECO:0007669"/>
    <property type="project" value="InterPro"/>
</dbReference>
<evidence type="ECO:0000259" key="3">
    <source>
        <dbReference type="Pfam" id="PF01959"/>
    </source>
</evidence>
<dbReference type="Pfam" id="PF01959">
    <property type="entry name" value="DHQS"/>
    <property type="match status" value="1"/>
</dbReference>
<evidence type="ECO:0000256" key="1">
    <source>
        <dbReference type="ARBA" id="ARBA00022605"/>
    </source>
</evidence>
<evidence type="ECO:0000313" key="6">
    <source>
        <dbReference type="Proteomes" id="UP000091857"/>
    </source>
</evidence>
<sequence>MTAAVERGWNTFIFGSEHRQLADDWSSIAMINPLFIKEGEVLDSGSNRVATIFQVSTPEELQQLQPENARAENIVIDLLDWQIIPAENIVAAFQGSQKTVFAISNTPSEAQIFLEALELGLGGVVLKVEEAEAVIELKEYFDRRNESSNVLNLTKGTVTKIQVAGMGDRVCVDLCSLMKPGEGLLVGSFARGLFLVHSECLESNYIASRPFRVNAGPVHAYISVPGGKTCYLSELKAGKEVMIADQKGHLRTAIVGRVKIETRPLILVEAKVCVTYSITKHGLSI</sequence>
<dbReference type="Pfam" id="PF26558">
    <property type="entry name" value="DHQS_2nd"/>
    <property type="match status" value="1"/>
</dbReference>
<dbReference type="STRING" id="3983.A0A2C9UH75"/>
<dbReference type="InterPro" id="IPR030960">
    <property type="entry name" value="DHQS/DOIS_N"/>
</dbReference>
<dbReference type="PIRSF" id="PIRSF006655">
    <property type="entry name" value="DHQ_synth"/>
    <property type="match status" value="1"/>
</dbReference>
<protein>
    <recommendedName>
        <fullName evidence="7">3-dehydroquinate synthase</fullName>
    </recommendedName>
</protein>
<evidence type="ECO:0000259" key="4">
    <source>
        <dbReference type="Pfam" id="PF26558"/>
    </source>
</evidence>
<dbReference type="Proteomes" id="UP000091857">
    <property type="component" value="Chromosome 15"/>
</dbReference>
<keyword evidence="6" id="KW-1185">Reference proteome</keyword>
<gene>
    <name evidence="5" type="ORF">MANES_15G177000v8</name>
</gene>
<evidence type="ECO:0000256" key="2">
    <source>
        <dbReference type="ARBA" id="ARBA00023141"/>
    </source>
</evidence>
<comment type="caution">
    <text evidence="5">The sequence shown here is derived from an EMBL/GenBank/DDBJ whole genome shotgun (WGS) entry which is preliminary data.</text>
</comment>
<dbReference type="Gramene" id="Manes.15G177000.1.v8.1">
    <property type="protein sequence ID" value="Manes.15G177000.1.v8.1.CDS"/>
    <property type="gene ID" value="Manes.15G177000.v8.1"/>
</dbReference>
<dbReference type="AlphaFoldDB" id="A0A2C9UH75"/>
<feature type="domain" description="3-dehydroquinate synthase C-terminal" evidence="4">
    <location>
        <begin position="157"/>
        <end position="272"/>
    </location>
</feature>
<keyword evidence="1" id="KW-0028">Amino-acid biosynthesis</keyword>